<proteinExistence type="predicted"/>
<reference evidence="3 4" key="1">
    <citation type="submission" date="2020-04" db="EMBL/GenBank/DDBJ databases">
        <title>Sphingobium sp. AR-3-1 isolated from Arctic soil.</title>
        <authorList>
            <person name="Dahal R.H."/>
            <person name="Chaudhary D.K."/>
        </authorList>
    </citation>
    <scope>NUCLEOTIDE SEQUENCE [LARGE SCALE GENOMIC DNA]</scope>
    <source>
        <strain evidence="3 4">AR-3-1</strain>
    </source>
</reference>
<evidence type="ECO:0008006" key="5">
    <source>
        <dbReference type="Google" id="ProtNLM"/>
    </source>
</evidence>
<accession>A0A7X9ZSX4</accession>
<feature type="chain" id="PRO_5031323237" description="Lipoprotein" evidence="2">
    <location>
        <begin position="25"/>
        <end position="193"/>
    </location>
</feature>
<evidence type="ECO:0000313" key="3">
    <source>
        <dbReference type="EMBL" id="NML11017.1"/>
    </source>
</evidence>
<sequence length="193" mass="19543">MRILPSFTALAPFLILLGSCVGPAAQRPVAQPAPAPARPAPAAPAPVPQAQPSPVAKEWQYRPVAPGSWRYRAEAAGSSAAFGSGVADAQLTLRCDRASRRVSLARAGGMAGAGAGTGQGALIVRTSYGAASWPATVSAGAAGQLVAFRAASDTGLDQLAYSRGKIAVEAAGQPMLIVPAWAEISRVIEDCRG</sequence>
<keyword evidence="2" id="KW-0732">Signal</keyword>
<keyword evidence="4" id="KW-1185">Reference proteome</keyword>
<protein>
    <recommendedName>
        <fullName evidence="5">Lipoprotein</fullName>
    </recommendedName>
</protein>
<feature type="compositionally biased region" description="Pro residues" evidence="1">
    <location>
        <begin position="31"/>
        <end position="51"/>
    </location>
</feature>
<feature type="signal peptide" evidence="2">
    <location>
        <begin position="1"/>
        <end position="24"/>
    </location>
</feature>
<dbReference type="EMBL" id="JABBFV010000008">
    <property type="protein sequence ID" value="NML11017.1"/>
    <property type="molecule type" value="Genomic_DNA"/>
</dbReference>
<organism evidence="3 4">
    <name type="scientific">Sphingobium psychrophilum</name>
    <dbReference type="NCBI Taxonomy" id="2728834"/>
    <lineage>
        <taxon>Bacteria</taxon>
        <taxon>Pseudomonadati</taxon>
        <taxon>Pseudomonadota</taxon>
        <taxon>Alphaproteobacteria</taxon>
        <taxon>Sphingomonadales</taxon>
        <taxon>Sphingomonadaceae</taxon>
        <taxon>Sphingobium</taxon>
    </lineage>
</organism>
<comment type="caution">
    <text evidence="3">The sequence shown here is derived from an EMBL/GenBank/DDBJ whole genome shotgun (WGS) entry which is preliminary data.</text>
</comment>
<evidence type="ECO:0000256" key="1">
    <source>
        <dbReference type="SAM" id="MobiDB-lite"/>
    </source>
</evidence>
<evidence type="ECO:0000256" key="2">
    <source>
        <dbReference type="SAM" id="SignalP"/>
    </source>
</evidence>
<dbReference type="PROSITE" id="PS51257">
    <property type="entry name" value="PROKAR_LIPOPROTEIN"/>
    <property type="match status" value="1"/>
</dbReference>
<feature type="region of interest" description="Disordered" evidence="1">
    <location>
        <begin position="27"/>
        <end position="58"/>
    </location>
</feature>
<name>A0A7X9ZSX4_9SPHN</name>
<dbReference type="RefSeq" id="WP_169573557.1">
    <property type="nucleotide sequence ID" value="NZ_JABBFV010000008.1"/>
</dbReference>
<gene>
    <name evidence="3" type="ORF">HHL08_12820</name>
</gene>
<evidence type="ECO:0000313" key="4">
    <source>
        <dbReference type="Proteomes" id="UP000519023"/>
    </source>
</evidence>
<dbReference type="AlphaFoldDB" id="A0A7X9ZSX4"/>
<dbReference type="Proteomes" id="UP000519023">
    <property type="component" value="Unassembled WGS sequence"/>
</dbReference>